<feature type="compositionally biased region" description="Polar residues" evidence="10">
    <location>
        <begin position="791"/>
        <end position="812"/>
    </location>
</feature>
<feature type="compositionally biased region" description="Gly residues" evidence="10">
    <location>
        <begin position="940"/>
        <end position="951"/>
    </location>
</feature>
<feature type="region of interest" description="Disordered" evidence="10">
    <location>
        <begin position="652"/>
        <end position="914"/>
    </location>
</feature>
<dbReference type="InterPro" id="IPR054708">
    <property type="entry name" value="MTPAP-like_central"/>
</dbReference>
<feature type="compositionally biased region" description="Basic and acidic residues" evidence="10">
    <location>
        <begin position="674"/>
        <end position="694"/>
    </location>
</feature>
<accession>A0A9P8A9Y9</accession>
<dbReference type="GO" id="GO:0005737">
    <property type="term" value="C:cytoplasm"/>
    <property type="evidence" value="ECO:0007669"/>
    <property type="project" value="UniProtKB-SubCell"/>
</dbReference>
<dbReference type="Proteomes" id="UP000717515">
    <property type="component" value="Unassembled WGS sequence"/>
</dbReference>
<name>A0A9P8A9Y9_MORAP</name>
<feature type="compositionally biased region" description="Polar residues" evidence="10">
    <location>
        <begin position="818"/>
        <end position="827"/>
    </location>
</feature>
<evidence type="ECO:0000256" key="1">
    <source>
        <dbReference type="ARBA" id="ARBA00001936"/>
    </source>
</evidence>
<feature type="compositionally biased region" description="Acidic residues" evidence="10">
    <location>
        <begin position="753"/>
        <end position="767"/>
    </location>
</feature>
<feature type="compositionally biased region" description="Polar residues" evidence="10">
    <location>
        <begin position="652"/>
        <end position="666"/>
    </location>
</feature>
<dbReference type="EC" id="2.7.7.19" evidence="5"/>
<dbReference type="SUPFAM" id="SSF81301">
    <property type="entry name" value="Nucleotidyltransferase"/>
    <property type="match status" value="1"/>
</dbReference>
<evidence type="ECO:0000259" key="11">
    <source>
        <dbReference type="Pfam" id="PF03828"/>
    </source>
</evidence>
<sequence length="971" mass="107412">MDTRAGLSEPKKTEGSAAPSASPGNTDTDRPCSFVDLLFETILFEVASASRTTSSKAVHGSVHVEFKELAKAFDMAKKTCETYCESHPNHAPSAALGSQLAEAGLALEPNLRDYVVRNKDCGGIFRPRPARGSKQEAGQGPMIILPPGDLSDHDGFDIPALETQSSFRAFDGRYAESDTAYHDMIARIVYTLRRDLWHRSIVPADLDRVEKESIYRYGSRFIKARGATINEQKAAGIAATELRKSKQASSVDHMEMISQQLKGLQIKETEKTTYGLQGSIELPVVQPTVECYEKISAAVTAHYGVLVPSPDYMSKRSRLVRRLQSLLNSAYPGAGLRLEVFGQVANESYASGLGSESSDADLCITSDYFQKTAQYNDMRSLAQVLRRGGMIQIQTIAHARVPIVKFVDPQTRINCDVNANHVLGIHNSELIRCYTLIDDRVRPFIYNLKAIVKKHRINDSSQAWLSSYAYVMMAIGFLQAQDPPILPALQAQPQERMTSLQVQMDHEGKGGKDLIDCTFDRDYTRYQGFGTPNTKSVGQLLIEFFEFYTRYYDYQTMEVNVRLGGGVRVRDDISKFRKMAESGNHKALRHLPQKGKGEKKLIVMDPFIHDRNVAGSCTARNLTRVWKIFESIYLTLSHGEFQRAFEVISEYESGQQEQKAQTSNRRQGPGAASDSHRSREKKTERKHERKRDLLSKPAAAETSKSTAPAPQQDRSTLKSESAELQTASVPAVVNPPLATAPEPQPVDKKGQEDVEEDDEQPDGDDHDADGLSKSRKRRLRRSVARTLHAPHNTTVPSASTAQRQEASASSATGDRGSQAPSTLQAARQHNAKKEQQQSENATERASVSLDAPQTTKPTRRVVQTDLIKHLQEQKRHNDQLDHSRTNAGGSTTAVNLKVQPKQRHHQQPQQQQSMYPVLAKTHKILLAKTKNADEGVSAKKGGGANSNGGSQGSKRGSRSKDVQVAGLKEGL</sequence>
<evidence type="ECO:0000256" key="5">
    <source>
        <dbReference type="ARBA" id="ARBA00012388"/>
    </source>
</evidence>
<dbReference type="Pfam" id="PF03828">
    <property type="entry name" value="PAP_assoc"/>
    <property type="match status" value="1"/>
</dbReference>
<reference evidence="13" key="1">
    <citation type="submission" date="2021-07" db="EMBL/GenBank/DDBJ databases">
        <title>Draft genome of Mortierella alpina, strain LL118, isolated from an aspen leaf litter sample.</title>
        <authorList>
            <person name="Yang S."/>
            <person name="Vinatzer B.A."/>
        </authorList>
    </citation>
    <scope>NUCLEOTIDE SEQUENCE</scope>
    <source>
        <strain evidence="13">LL118</strain>
    </source>
</reference>
<keyword evidence="6" id="KW-0963">Cytoplasm</keyword>
<feature type="compositionally biased region" description="Basic residues" evidence="10">
    <location>
        <begin position="773"/>
        <end position="783"/>
    </location>
</feature>
<feature type="compositionally biased region" description="Basic and acidic residues" evidence="10">
    <location>
        <begin position="1"/>
        <end position="14"/>
    </location>
</feature>
<dbReference type="PANTHER" id="PTHR12271:SF40">
    <property type="entry name" value="POLY(A) RNA POLYMERASE GLD2"/>
    <property type="match status" value="1"/>
</dbReference>
<comment type="cofactor">
    <cofactor evidence="2">
        <name>Mg(2+)</name>
        <dbReference type="ChEBI" id="CHEBI:18420"/>
    </cofactor>
</comment>
<evidence type="ECO:0000259" key="12">
    <source>
        <dbReference type="Pfam" id="PF22600"/>
    </source>
</evidence>
<evidence type="ECO:0000256" key="4">
    <source>
        <dbReference type="ARBA" id="ARBA00008593"/>
    </source>
</evidence>
<keyword evidence="7" id="KW-0808">Transferase</keyword>
<dbReference type="InterPro" id="IPR002058">
    <property type="entry name" value="PAP_assoc"/>
</dbReference>
<organism evidence="13 14">
    <name type="scientific">Mortierella alpina</name>
    <name type="common">Oleaginous fungus</name>
    <name type="synonym">Mortierella renispora</name>
    <dbReference type="NCBI Taxonomy" id="64518"/>
    <lineage>
        <taxon>Eukaryota</taxon>
        <taxon>Fungi</taxon>
        <taxon>Fungi incertae sedis</taxon>
        <taxon>Mucoromycota</taxon>
        <taxon>Mortierellomycotina</taxon>
        <taxon>Mortierellomycetes</taxon>
        <taxon>Mortierellales</taxon>
        <taxon>Mortierellaceae</taxon>
        <taxon>Mortierella</taxon>
    </lineage>
</organism>
<feature type="region of interest" description="Disordered" evidence="10">
    <location>
        <begin position="1"/>
        <end position="29"/>
    </location>
</feature>
<feature type="compositionally biased region" description="Polar residues" evidence="10">
    <location>
        <begin position="702"/>
        <end position="714"/>
    </location>
</feature>
<comment type="similarity">
    <text evidence="4">Belongs to the DNA polymerase type-B-like family.</text>
</comment>
<keyword evidence="9" id="KW-0460">Magnesium</keyword>
<feature type="region of interest" description="Disordered" evidence="10">
    <location>
        <begin position="926"/>
        <end position="971"/>
    </location>
</feature>
<dbReference type="GO" id="GO:0010605">
    <property type="term" value="P:negative regulation of macromolecule metabolic process"/>
    <property type="evidence" value="ECO:0007669"/>
    <property type="project" value="UniProtKB-ARBA"/>
</dbReference>
<feature type="compositionally biased region" description="Polar residues" evidence="10">
    <location>
        <begin position="885"/>
        <end position="894"/>
    </location>
</feature>
<keyword evidence="8" id="KW-0479">Metal-binding</keyword>
<dbReference type="SUPFAM" id="SSF81631">
    <property type="entry name" value="PAP/OAS1 substrate-binding domain"/>
    <property type="match status" value="1"/>
</dbReference>
<dbReference type="GO" id="GO:1990817">
    <property type="term" value="F:poly(A) RNA polymerase activity"/>
    <property type="evidence" value="ECO:0007669"/>
    <property type="project" value="UniProtKB-EC"/>
</dbReference>
<feature type="compositionally biased region" description="Basic and acidic residues" evidence="10">
    <location>
        <begin position="866"/>
        <end position="884"/>
    </location>
</feature>
<feature type="domain" description="Poly(A) RNA polymerase mitochondrial-like central palm" evidence="12">
    <location>
        <begin position="296"/>
        <end position="435"/>
    </location>
</feature>
<dbReference type="Gene3D" id="1.10.1410.10">
    <property type="match status" value="1"/>
</dbReference>
<comment type="cofactor">
    <cofactor evidence="1">
        <name>Mn(2+)</name>
        <dbReference type="ChEBI" id="CHEBI:29035"/>
    </cofactor>
</comment>
<dbReference type="Gene3D" id="3.30.460.10">
    <property type="entry name" value="Beta Polymerase, domain 2"/>
    <property type="match status" value="1"/>
</dbReference>
<dbReference type="GO" id="GO:0046872">
    <property type="term" value="F:metal ion binding"/>
    <property type="evidence" value="ECO:0007669"/>
    <property type="project" value="UniProtKB-KW"/>
</dbReference>
<comment type="subcellular location">
    <subcellularLocation>
        <location evidence="3">Cytoplasm</location>
    </subcellularLocation>
</comment>
<protein>
    <recommendedName>
        <fullName evidence="5">polynucleotide adenylyltransferase</fullName>
        <ecNumber evidence="5">2.7.7.19</ecNumber>
    </recommendedName>
</protein>
<evidence type="ECO:0000256" key="10">
    <source>
        <dbReference type="SAM" id="MobiDB-lite"/>
    </source>
</evidence>
<proteinExistence type="inferred from homology"/>
<gene>
    <name evidence="13" type="ORF">KVV02_004862</name>
</gene>
<evidence type="ECO:0000256" key="8">
    <source>
        <dbReference type="ARBA" id="ARBA00022723"/>
    </source>
</evidence>
<evidence type="ECO:0000256" key="9">
    <source>
        <dbReference type="ARBA" id="ARBA00022842"/>
    </source>
</evidence>
<evidence type="ECO:0000256" key="7">
    <source>
        <dbReference type="ARBA" id="ARBA00022679"/>
    </source>
</evidence>
<dbReference type="GO" id="GO:0031123">
    <property type="term" value="P:RNA 3'-end processing"/>
    <property type="evidence" value="ECO:0007669"/>
    <property type="project" value="TreeGrafter"/>
</dbReference>
<comment type="caution">
    <text evidence="13">The sequence shown here is derived from an EMBL/GenBank/DDBJ whole genome shotgun (WGS) entry which is preliminary data.</text>
</comment>
<dbReference type="InterPro" id="IPR043519">
    <property type="entry name" value="NT_sf"/>
</dbReference>
<dbReference type="PANTHER" id="PTHR12271">
    <property type="entry name" value="POLY A POLYMERASE CID PAP -RELATED"/>
    <property type="match status" value="1"/>
</dbReference>
<dbReference type="CDD" id="cd05402">
    <property type="entry name" value="NT_PAP_TUTase"/>
    <property type="match status" value="1"/>
</dbReference>
<evidence type="ECO:0000256" key="3">
    <source>
        <dbReference type="ARBA" id="ARBA00004496"/>
    </source>
</evidence>
<dbReference type="Pfam" id="PF22600">
    <property type="entry name" value="MTPAP-like_central"/>
    <property type="match status" value="1"/>
</dbReference>
<evidence type="ECO:0000313" key="13">
    <source>
        <dbReference type="EMBL" id="KAG9325560.1"/>
    </source>
</evidence>
<evidence type="ECO:0000313" key="14">
    <source>
        <dbReference type="Proteomes" id="UP000717515"/>
    </source>
</evidence>
<feature type="compositionally biased region" description="Polar residues" evidence="10">
    <location>
        <begin position="837"/>
        <end position="856"/>
    </location>
</feature>
<feature type="domain" description="PAP-associated" evidence="11">
    <location>
        <begin position="536"/>
        <end position="610"/>
    </location>
</feature>
<dbReference type="EMBL" id="JAIFTL010000037">
    <property type="protein sequence ID" value="KAG9325560.1"/>
    <property type="molecule type" value="Genomic_DNA"/>
</dbReference>
<evidence type="ECO:0000256" key="6">
    <source>
        <dbReference type="ARBA" id="ARBA00022490"/>
    </source>
</evidence>
<evidence type="ECO:0000256" key="2">
    <source>
        <dbReference type="ARBA" id="ARBA00001946"/>
    </source>
</evidence>
<dbReference type="AlphaFoldDB" id="A0A9P8A9Y9"/>